<dbReference type="Proteomes" id="UP000075604">
    <property type="component" value="Unassembled WGS sequence"/>
</dbReference>
<comment type="caution">
    <text evidence="1">The sequence shown here is derived from an EMBL/GenBank/DDBJ whole genome shotgun (WGS) entry which is preliminary data.</text>
</comment>
<gene>
    <name evidence="1" type="ORF">BE04_15050</name>
</gene>
<reference evidence="1 2" key="1">
    <citation type="submission" date="2014-02" db="EMBL/GenBank/DDBJ databases">
        <title>The small core and large imbalanced accessory genome model reveals a collaborative survival strategy of Sorangium cellulosum strains in nature.</title>
        <authorList>
            <person name="Han K."/>
            <person name="Peng R."/>
            <person name="Blom J."/>
            <person name="Li Y.-Z."/>
        </authorList>
    </citation>
    <scope>NUCLEOTIDE SEQUENCE [LARGE SCALE GENOMIC DNA]</scope>
    <source>
        <strain evidence="1 2">So0157-18</strain>
    </source>
</reference>
<dbReference type="AlphaFoldDB" id="A0A150PWM9"/>
<evidence type="ECO:0000313" key="1">
    <source>
        <dbReference type="EMBL" id="KYF60109.1"/>
    </source>
</evidence>
<sequence>MAWVHGPGVRADLSARRQGETTAAVWTRFDAVSRALASYLGTTFRSDKAVVPRKPVPQWLDGEEIHFSSIHTWERHPRHEALRRIGAAARPDWPLSLEATLIQTLRDYEAVRIPMVVGSPRESPTKTRNPARGFMTLSQPLVIALCDVGRLRWGACDFGAAESGDIMHFDLGSDTPVS</sequence>
<accession>A0A150PWM9</accession>
<evidence type="ECO:0000313" key="2">
    <source>
        <dbReference type="Proteomes" id="UP000075604"/>
    </source>
</evidence>
<proteinExistence type="predicted"/>
<protein>
    <submittedName>
        <fullName evidence="1">Uncharacterized protein</fullName>
    </submittedName>
</protein>
<name>A0A150PWM9_SORCE</name>
<organism evidence="1 2">
    <name type="scientific">Sorangium cellulosum</name>
    <name type="common">Polyangium cellulosum</name>
    <dbReference type="NCBI Taxonomy" id="56"/>
    <lineage>
        <taxon>Bacteria</taxon>
        <taxon>Pseudomonadati</taxon>
        <taxon>Myxococcota</taxon>
        <taxon>Polyangia</taxon>
        <taxon>Polyangiales</taxon>
        <taxon>Polyangiaceae</taxon>
        <taxon>Sorangium</taxon>
    </lineage>
</organism>
<dbReference type="EMBL" id="JELX01001064">
    <property type="protein sequence ID" value="KYF60109.1"/>
    <property type="molecule type" value="Genomic_DNA"/>
</dbReference>